<organism evidence="1 2">
    <name type="scientific">Oryza sativa subsp. japonica</name>
    <name type="common">Rice</name>
    <dbReference type="NCBI Taxonomy" id="39947"/>
    <lineage>
        <taxon>Eukaryota</taxon>
        <taxon>Viridiplantae</taxon>
        <taxon>Streptophyta</taxon>
        <taxon>Embryophyta</taxon>
        <taxon>Tracheophyta</taxon>
        <taxon>Spermatophyta</taxon>
        <taxon>Magnoliopsida</taxon>
        <taxon>Liliopsida</taxon>
        <taxon>Poales</taxon>
        <taxon>Poaceae</taxon>
        <taxon>BOP clade</taxon>
        <taxon>Oryzoideae</taxon>
        <taxon>Oryzeae</taxon>
        <taxon>Oryzinae</taxon>
        <taxon>Oryza</taxon>
        <taxon>Oryza sativa</taxon>
    </lineage>
</organism>
<protein>
    <submittedName>
        <fullName evidence="1">Uncharacterized protein</fullName>
    </submittedName>
</protein>
<proteinExistence type="predicted"/>
<evidence type="ECO:0000313" key="1">
    <source>
        <dbReference type="EMBL" id="BAC45178.1"/>
    </source>
</evidence>
<evidence type="ECO:0000313" key="2">
    <source>
        <dbReference type="Proteomes" id="UP000000763"/>
    </source>
</evidence>
<dbReference type="EMBL" id="AP005168">
    <property type="protein sequence ID" value="BAC45178.1"/>
    <property type="molecule type" value="Genomic_DNA"/>
</dbReference>
<accession>Q8GVI6</accession>
<reference evidence="2" key="1">
    <citation type="journal article" date="2005" name="Nature">
        <title>The map-based sequence of the rice genome.</title>
        <authorList>
            <consortium name="International rice genome sequencing project (IRGSP)"/>
            <person name="Matsumoto T."/>
            <person name="Wu J."/>
            <person name="Kanamori H."/>
            <person name="Katayose Y."/>
            <person name="Fujisawa M."/>
            <person name="Namiki N."/>
            <person name="Mizuno H."/>
            <person name="Yamamoto K."/>
            <person name="Antonio B.A."/>
            <person name="Baba T."/>
            <person name="Sakata K."/>
            <person name="Nagamura Y."/>
            <person name="Aoki H."/>
            <person name="Arikawa K."/>
            <person name="Arita K."/>
            <person name="Bito T."/>
            <person name="Chiden Y."/>
            <person name="Fujitsuka N."/>
            <person name="Fukunaka R."/>
            <person name="Hamada M."/>
            <person name="Harada C."/>
            <person name="Hayashi A."/>
            <person name="Hijishita S."/>
            <person name="Honda M."/>
            <person name="Hosokawa S."/>
            <person name="Ichikawa Y."/>
            <person name="Idonuma A."/>
            <person name="Iijima M."/>
            <person name="Ikeda M."/>
            <person name="Ikeno M."/>
            <person name="Ito K."/>
            <person name="Ito S."/>
            <person name="Ito T."/>
            <person name="Ito Y."/>
            <person name="Ito Y."/>
            <person name="Iwabuchi A."/>
            <person name="Kamiya K."/>
            <person name="Karasawa W."/>
            <person name="Kurita K."/>
            <person name="Katagiri S."/>
            <person name="Kikuta A."/>
            <person name="Kobayashi H."/>
            <person name="Kobayashi N."/>
            <person name="Machita K."/>
            <person name="Maehara T."/>
            <person name="Masukawa M."/>
            <person name="Mizubayashi T."/>
            <person name="Mukai Y."/>
            <person name="Nagasaki H."/>
            <person name="Nagata Y."/>
            <person name="Naito S."/>
            <person name="Nakashima M."/>
            <person name="Nakama Y."/>
            <person name="Nakamichi Y."/>
            <person name="Nakamura M."/>
            <person name="Meguro A."/>
            <person name="Negishi M."/>
            <person name="Ohta I."/>
            <person name="Ohta T."/>
            <person name="Okamoto M."/>
            <person name="Ono N."/>
            <person name="Saji S."/>
            <person name="Sakaguchi M."/>
            <person name="Sakai K."/>
            <person name="Shibata M."/>
            <person name="Shimokawa T."/>
            <person name="Song J."/>
            <person name="Takazaki Y."/>
            <person name="Terasawa K."/>
            <person name="Tsugane M."/>
            <person name="Tsuji K."/>
            <person name="Ueda S."/>
            <person name="Waki K."/>
            <person name="Yamagata H."/>
            <person name="Yamamoto M."/>
            <person name="Yamamoto S."/>
            <person name="Yamane H."/>
            <person name="Yoshiki S."/>
            <person name="Yoshihara R."/>
            <person name="Yukawa K."/>
            <person name="Zhong H."/>
            <person name="Yano M."/>
            <person name="Yuan Q."/>
            <person name="Ouyang S."/>
            <person name="Liu J."/>
            <person name="Jones K.M."/>
            <person name="Gansberger K."/>
            <person name="Moffat K."/>
            <person name="Hill J."/>
            <person name="Bera J."/>
            <person name="Fadrosh D."/>
            <person name="Jin S."/>
            <person name="Johri S."/>
            <person name="Kim M."/>
            <person name="Overton L."/>
            <person name="Reardon M."/>
            <person name="Tsitrin T."/>
            <person name="Vuong H."/>
            <person name="Weaver B."/>
            <person name="Ciecko A."/>
            <person name="Tallon L."/>
            <person name="Jackson J."/>
            <person name="Pai G."/>
            <person name="Aken S.V."/>
            <person name="Utterback T."/>
            <person name="Reidmuller S."/>
            <person name="Feldblyum T."/>
            <person name="Hsiao J."/>
            <person name="Zismann V."/>
            <person name="Iobst S."/>
            <person name="de Vazeille A.R."/>
            <person name="Buell C.R."/>
            <person name="Ying K."/>
            <person name="Li Y."/>
            <person name="Lu T."/>
            <person name="Huang Y."/>
            <person name="Zhao Q."/>
            <person name="Feng Q."/>
            <person name="Zhang L."/>
            <person name="Zhu J."/>
            <person name="Weng Q."/>
            <person name="Mu J."/>
            <person name="Lu Y."/>
            <person name="Fan D."/>
            <person name="Liu Y."/>
            <person name="Guan J."/>
            <person name="Zhang Y."/>
            <person name="Yu S."/>
            <person name="Liu X."/>
            <person name="Zhang Y."/>
            <person name="Hong G."/>
            <person name="Han B."/>
            <person name="Choisne N."/>
            <person name="Demange N."/>
            <person name="Orjeda G."/>
            <person name="Samain S."/>
            <person name="Cattolico L."/>
            <person name="Pelletier E."/>
            <person name="Couloux A."/>
            <person name="Segurens B."/>
            <person name="Wincker P."/>
            <person name="D'Hont A."/>
            <person name="Scarpelli C."/>
            <person name="Weissenbach J."/>
            <person name="Salanoubat M."/>
            <person name="Quetier F."/>
            <person name="Yu Y."/>
            <person name="Kim H.R."/>
            <person name="Rambo T."/>
            <person name="Currie J."/>
            <person name="Collura K."/>
            <person name="Luo M."/>
            <person name="Yang T."/>
            <person name="Ammiraju J.S.S."/>
            <person name="Engler F."/>
            <person name="Soderlund C."/>
            <person name="Wing R.A."/>
            <person name="Palmer L.E."/>
            <person name="de la Bastide M."/>
            <person name="Spiegel L."/>
            <person name="Nascimento L."/>
            <person name="Zutavern T."/>
            <person name="O'Shaughnessy A."/>
            <person name="Dike S."/>
            <person name="Dedhia N."/>
            <person name="Preston R."/>
            <person name="Balija V."/>
            <person name="McCombie W.R."/>
            <person name="Chow T."/>
            <person name="Chen H."/>
            <person name="Chung M."/>
            <person name="Chen C."/>
            <person name="Shaw J."/>
            <person name="Wu H."/>
            <person name="Hsiao K."/>
            <person name="Chao Y."/>
            <person name="Chu M."/>
            <person name="Cheng C."/>
            <person name="Hour A."/>
            <person name="Lee P."/>
            <person name="Lin S."/>
            <person name="Lin Y."/>
            <person name="Liou J."/>
            <person name="Liu S."/>
            <person name="Hsing Y."/>
            <person name="Raghuvanshi S."/>
            <person name="Mohanty A."/>
            <person name="Bharti A.K."/>
            <person name="Gaur A."/>
            <person name="Gupta V."/>
            <person name="Kumar D."/>
            <person name="Ravi V."/>
            <person name="Vij S."/>
            <person name="Kapur A."/>
            <person name="Khurana P."/>
            <person name="Khurana P."/>
            <person name="Khurana J.P."/>
            <person name="Tyagi A.K."/>
            <person name="Gaikwad K."/>
            <person name="Singh A."/>
            <person name="Dalal V."/>
            <person name="Srivastava S."/>
            <person name="Dixit A."/>
            <person name="Pal A.K."/>
            <person name="Ghazi I.A."/>
            <person name="Yadav M."/>
            <person name="Pandit A."/>
            <person name="Bhargava A."/>
            <person name="Sureshbabu K."/>
            <person name="Batra K."/>
            <person name="Sharma T.R."/>
            <person name="Mohapatra T."/>
            <person name="Singh N.K."/>
            <person name="Messing J."/>
            <person name="Nelson A.B."/>
            <person name="Fuks G."/>
            <person name="Kavchok S."/>
            <person name="Keizer G."/>
            <person name="Linton E."/>
            <person name="Llaca V."/>
            <person name="Song R."/>
            <person name="Tanyolac B."/>
            <person name="Young S."/>
            <person name="Ho-Il K."/>
            <person name="Hahn J.H."/>
            <person name="Sangsakoo G."/>
            <person name="Vanavichit A."/>
            <person name="de Mattos Luiz.A.T."/>
            <person name="Zimmer P.D."/>
            <person name="Malone G."/>
            <person name="Dellagostin O."/>
            <person name="de Oliveira A.C."/>
            <person name="Bevan M."/>
            <person name="Bancroft I."/>
            <person name="Minx P."/>
            <person name="Cordum H."/>
            <person name="Wilson R."/>
            <person name="Cheng Z."/>
            <person name="Jin W."/>
            <person name="Jiang J."/>
            <person name="Leong S.A."/>
            <person name="Iwama H."/>
            <person name="Gojobori T."/>
            <person name="Itoh T."/>
            <person name="Niimura Y."/>
            <person name="Fujii Y."/>
            <person name="Habara T."/>
            <person name="Sakai H."/>
            <person name="Sato Y."/>
            <person name="Wilson G."/>
            <person name="Kumar K."/>
            <person name="McCouch S."/>
            <person name="Juretic N."/>
            <person name="Hoen D."/>
            <person name="Wright S."/>
            <person name="Bruskiewich R."/>
            <person name="Bureau T."/>
            <person name="Miyao A."/>
            <person name="Hirochika H."/>
            <person name="Nishikawa T."/>
            <person name="Kadowaki K."/>
            <person name="Sugiura M."/>
            <person name="Burr B."/>
            <person name="Sasaki T."/>
        </authorList>
    </citation>
    <scope>NUCLEOTIDE SEQUENCE [LARGE SCALE GENOMIC DNA]</scope>
    <source>
        <strain evidence="2">cv. Nipponbare</strain>
    </source>
</reference>
<reference evidence="2" key="2">
    <citation type="journal article" date="2008" name="Nucleic Acids Res.">
        <title>The rice annotation project database (RAP-DB): 2008 update.</title>
        <authorList>
            <consortium name="The rice annotation project (RAP)"/>
        </authorList>
    </citation>
    <scope>GENOME REANNOTATION</scope>
    <source>
        <strain evidence="2">cv. Nipponbare</strain>
    </source>
</reference>
<name>Q8GVI6_ORYSJ</name>
<dbReference type="Proteomes" id="UP000000763">
    <property type="component" value="Chromosome 7"/>
</dbReference>
<sequence>MPNVQPANLTVAFLPRASEYDTSVSSQNPVLQLGCRRSGRSSEYTGLILKRSPAITYGVAAAFRSPPTLSRNSNTNPFQRN</sequence>
<gene>
    <name evidence="1" type="primary">OSJNBa0066B06.131</name>
</gene>
<dbReference type="AlphaFoldDB" id="Q8GVI6"/>